<dbReference type="Pfam" id="PF07963">
    <property type="entry name" value="N_methyl"/>
    <property type="match status" value="1"/>
</dbReference>
<proteinExistence type="predicted"/>
<dbReference type="AlphaFoldDB" id="A0A1Y6ECZ2"/>
<evidence type="ECO:0000313" key="4">
    <source>
        <dbReference type="Proteomes" id="UP000194450"/>
    </source>
</evidence>
<dbReference type="Proteomes" id="UP000194450">
    <property type="component" value="Unassembled WGS sequence"/>
</dbReference>
<dbReference type="PROSITE" id="PS00409">
    <property type="entry name" value="PROKAR_NTER_METHYL"/>
    <property type="match status" value="1"/>
</dbReference>
<reference evidence="4" key="1">
    <citation type="submission" date="2017-04" db="EMBL/GenBank/DDBJ databases">
        <authorList>
            <person name="Varghese N."/>
            <person name="Submissions S."/>
        </authorList>
    </citation>
    <scope>NUCLEOTIDE SEQUENCE [LARGE SCALE GENOMIC DNA]</scope>
</reference>
<dbReference type="RefSeq" id="WP_086433584.1">
    <property type="nucleotide sequence ID" value="NZ_FXWH01000001.1"/>
</dbReference>
<feature type="region of interest" description="Disordered" evidence="1">
    <location>
        <begin position="64"/>
        <end position="104"/>
    </location>
</feature>
<dbReference type="EMBL" id="FXWH01000001">
    <property type="protein sequence ID" value="SMQ60336.1"/>
    <property type="molecule type" value="Genomic_DNA"/>
</dbReference>
<sequence length="178" mass="18820">MIKAARGFTLIELVTGIVVLAIALTLLSTLLFPQARNTVDAIYQIRAVELGNAMLNEVVSKRFDENSDPNGGTPRCGEVTAPACTAPANLGPDGESRDDFDDVDDYHGLNETGAAIETALGDDLGAIYNGFSVQVSVYYDGNLDSVDDGAVANAKLIRVTVVTPDGVDVVFSAYRGNY</sequence>
<organism evidence="3 4">
    <name type="scientific">Pseudidiomarina planktonica</name>
    <dbReference type="NCBI Taxonomy" id="1323738"/>
    <lineage>
        <taxon>Bacteria</taxon>
        <taxon>Pseudomonadati</taxon>
        <taxon>Pseudomonadota</taxon>
        <taxon>Gammaproteobacteria</taxon>
        <taxon>Alteromonadales</taxon>
        <taxon>Idiomarinaceae</taxon>
        <taxon>Pseudidiomarina</taxon>
    </lineage>
</organism>
<feature type="transmembrane region" description="Helical" evidence="2">
    <location>
        <begin position="7"/>
        <end position="32"/>
    </location>
</feature>
<keyword evidence="2" id="KW-0812">Transmembrane</keyword>
<dbReference type="OrthoDB" id="5593857at2"/>
<keyword evidence="4" id="KW-1185">Reference proteome</keyword>
<keyword evidence="2" id="KW-0472">Membrane</keyword>
<evidence type="ECO:0000256" key="1">
    <source>
        <dbReference type="SAM" id="MobiDB-lite"/>
    </source>
</evidence>
<evidence type="ECO:0000256" key="2">
    <source>
        <dbReference type="SAM" id="Phobius"/>
    </source>
</evidence>
<evidence type="ECO:0000313" key="3">
    <source>
        <dbReference type="EMBL" id="SMQ60336.1"/>
    </source>
</evidence>
<dbReference type="NCBIfam" id="TIGR02532">
    <property type="entry name" value="IV_pilin_GFxxxE"/>
    <property type="match status" value="1"/>
</dbReference>
<protein>
    <submittedName>
        <fullName evidence="3">MSHA pilin protein MshD</fullName>
    </submittedName>
</protein>
<accession>A0A1Y6ECZ2</accession>
<gene>
    <name evidence="3" type="ORF">SAMN06297229_0402</name>
</gene>
<name>A0A1Y6ECZ2_9GAMM</name>
<dbReference type="InterPro" id="IPR012902">
    <property type="entry name" value="N_methyl_site"/>
</dbReference>
<keyword evidence="2" id="KW-1133">Transmembrane helix</keyword>